<dbReference type="SMART" id="SM00091">
    <property type="entry name" value="PAS"/>
    <property type="match status" value="3"/>
</dbReference>
<protein>
    <submittedName>
        <fullName evidence="2">Putative PAS/PAC sensor protein</fullName>
    </submittedName>
</protein>
<dbReference type="Gene3D" id="3.30.450.20">
    <property type="entry name" value="PAS domain"/>
    <property type="match status" value="3"/>
</dbReference>
<dbReference type="InterPro" id="IPR013767">
    <property type="entry name" value="PAS_fold"/>
</dbReference>
<organism evidence="2 3">
    <name type="scientific">Methanosphaerula palustris (strain ATCC BAA-1556 / DSM 19958 / E1-9c)</name>
    <dbReference type="NCBI Taxonomy" id="521011"/>
    <lineage>
        <taxon>Archaea</taxon>
        <taxon>Methanobacteriati</taxon>
        <taxon>Methanobacteriota</taxon>
        <taxon>Stenosarchaea group</taxon>
        <taxon>Methanomicrobia</taxon>
        <taxon>Methanomicrobiales</taxon>
        <taxon>Methanoregulaceae</taxon>
        <taxon>Methanosphaerula</taxon>
    </lineage>
</organism>
<sequence length="432" mass="49071">MKPPSEELRRIREILKQIPQGMSVTEIARALGKNKHSVGRYLDILRVSGHVEMRNYGMAKVFTLSQRIPLSALLSFPSEMIMVLDQEHRIGQINDQFLQFLQIERGEVVGRQLEYLPVPNPAVHDLVLQLLAALNGEEVADELEIPTDPARIFKLKAVATVFDDGTQGMTVILEDITAQKQAEQALKQSEALFRGMAENIQDGLVISRDREMVYVNERAAAILGYPRDEIFAMTALDVIASEEQERVRPLVDEYNQSGGVPKELRFWIVQKSGKRRYLSARLSSIDHEGDHIAYIVLTDMTEWKEAEDTLKRQYLFVHHFIDAFPRPIYCLNPDRRFLECNQAFEEMVGRSRAVIIGAKTADVFPAEDLAVYEQGDDDLFLEPSTSTYEATLQFPDGSRRQMTIEKATLRSPEEGASLTLIGNLIERGRQQH</sequence>
<dbReference type="CDD" id="cd00130">
    <property type="entry name" value="PAS"/>
    <property type="match status" value="3"/>
</dbReference>
<dbReference type="OrthoDB" id="3369at2157"/>
<dbReference type="Gene3D" id="1.10.10.10">
    <property type="entry name" value="Winged helix-like DNA-binding domain superfamily/Winged helix DNA-binding domain"/>
    <property type="match status" value="1"/>
</dbReference>
<evidence type="ECO:0000259" key="1">
    <source>
        <dbReference type="PROSITE" id="PS50112"/>
    </source>
</evidence>
<dbReference type="RefSeq" id="WP_012616925.1">
    <property type="nucleotide sequence ID" value="NC_011832.1"/>
</dbReference>
<reference evidence="2 3" key="1">
    <citation type="journal article" date="2015" name="Genome Announc.">
        <title>Complete Genome Sequence of Methanosphaerula palustris E1-9CT, a Hydrogenotrophic Methanogen Isolated from a Minerotrophic Fen Peatland.</title>
        <authorList>
            <person name="Cadillo-Quiroz H."/>
            <person name="Browne P."/>
            <person name="Kyrpides N."/>
            <person name="Woyke T."/>
            <person name="Goodwin L."/>
            <person name="Detter C."/>
            <person name="Yavitt J.B."/>
            <person name="Zinder S.H."/>
        </authorList>
    </citation>
    <scope>NUCLEOTIDE SEQUENCE [LARGE SCALE GENOMIC DNA]</scope>
    <source>
        <strain evidence="3">ATCC BAA-1556 / DSM 19958 / E1-9c</strain>
    </source>
</reference>
<dbReference type="PROSITE" id="PS50112">
    <property type="entry name" value="PAS"/>
    <property type="match status" value="1"/>
</dbReference>
<accession>B8GJ33</accession>
<dbReference type="InterPro" id="IPR036390">
    <property type="entry name" value="WH_DNA-bd_sf"/>
</dbReference>
<dbReference type="Pfam" id="PF13426">
    <property type="entry name" value="PAS_9"/>
    <property type="match status" value="1"/>
</dbReference>
<keyword evidence="3" id="KW-1185">Reference proteome</keyword>
<dbReference type="InterPro" id="IPR000014">
    <property type="entry name" value="PAS"/>
</dbReference>
<dbReference type="HOGENOM" id="CLU_051977_0_0_2"/>
<gene>
    <name evidence="2" type="ordered locus">Mpal_0220</name>
</gene>
<dbReference type="GO" id="GO:0006355">
    <property type="term" value="P:regulation of DNA-templated transcription"/>
    <property type="evidence" value="ECO:0007669"/>
    <property type="project" value="InterPro"/>
</dbReference>
<dbReference type="PANTHER" id="PTHR44757:SF2">
    <property type="entry name" value="BIOFILM ARCHITECTURE MAINTENANCE PROTEIN MBAA"/>
    <property type="match status" value="1"/>
</dbReference>
<proteinExistence type="predicted"/>
<feature type="domain" description="PAS" evidence="1">
    <location>
        <begin position="204"/>
        <end position="258"/>
    </location>
</feature>
<dbReference type="GeneID" id="7270605"/>
<dbReference type="InterPro" id="IPR052155">
    <property type="entry name" value="Biofilm_reg_signaling"/>
</dbReference>
<dbReference type="PANTHER" id="PTHR44757">
    <property type="entry name" value="DIGUANYLATE CYCLASE DGCP"/>
    <property type="match status" value="1"/>
</dbReference>
<evidence type="ECO:0000313" key="3">
    <source>
        <dbReference type="Proteomes" id="UP000002457"/>
    </source>
</evidence>
<dbReference type="InterPro" id="IPR035965">
    <property type="entry name" value="PAS-like_dom_sf"/>
</dbReference>
<evidence type="ECO:0000313" key="2">
    <source>
        <dbReference type="EMBL" id="ACL15606.1"/>
    </source>
</evidence>
<dbReference type="Pfam" id="PF00989">
    <property type="entry name" value="PAS"/>
    <property type="match status" value="2"/>
</dbReference>
<dbReference type="NCBIfam" id="TIGR00229">
    <property type="entry name" value="sensory_box"/>
    <property type="match status" value="3"/>
</dbReference>
<dbReference type="SUPFAM" id="SSF55785">
    <property type="entry name" value="PYP-like sensor domain (PAS domain)"/>
    <property type="match status" value="3"/>
</dbReference>
<dbReference type="KEGG" id="mpl:Mpal_0220"/>
<dbReference type="EMBL" id="CP001338">
    <property type="protein sequence ID" value="ACL15606.1"/>
    <property type="molecule type" value="Genomic_DNA"/>
</dbReference>
<dbReference type="Proteomes" id="UP000002457">
    <property type="component" value="Chromosome"/>
</dbReference>
<dbReference type="InterPro" id="IPR036388">
    <property type="entry name" value="WH-like_DNA-bd_sf"/>
</dbReference>
<dbReference type="AlphaFoldDB" id="B8GJ33"/>
<dbReference type="STRING" id="521011.Mpal_0220"/>
<dbReference type="eggNOG" id="arCOG03931">
    <property type="taxonomic scope" value="Archaea"/>
</dbReference>
<name>B8GJ33_METPE</name>
<dbReference type="SUPFAM" id="SSF46785">
    <property type="entry name" value="Winged helix' DNA-binding domain"/>
    <property type="match status" value="1"/>
</dbReference>